<dbReference type="EMBL" id="BAAAEI010000010">
    <property type="protein sequence ID" value="GAA0356034.1"/>
    <property type="molecule type" value="Genomic_DNA"/>
</dbReference>
<keyword evidence="3" id="KW-1185">Reference proteome</keyword>
<gene>
    <name evidence="2" type="ORF">GCM10009092_20360</name>
</gene>
<evidence type="ECO:0000256" key="1">
    <source>
        <dbReference type="SAM" id="SignalP"/>
    </source>
</evidence>
<dbReference type="RefSeq" id="WP_343844689.1">
    <property type="nucleotide sequence ID" value="NZ_BAAAEI010000010.1"/>
</dbReference>
<keyword evidence="1" id="KW-0732">Signal</keyword>
<evidence type="ECO:0000313" key="2">
    <source>
        <dbReference type="EMBL" id="GAA0356034.1"/>
    </source>
</evidence>
<name>A0ABN0X6W2_9ALTE</name>
<protein>
    <submittedName>
        <fullName evidence="2">Uncharacterized protein</fullName>
    </submittedName>
</protein>
<comment type="caution">
    <text evidence="2">The sequence shown here is derived from an EMBL/GenBank/DDBJ whole genome shotgun (WGS) entry which is preliminary data.</text>
</comment>
<proteinExistence type="predicted"/>
<feature type="signal peptide" evidence="1">
    <location>
        <begin position="1"/>
        <end position="20"/>
    </location>
</feature>
<accession>A0ABN0X6W2</accession>
<dbReference type="Proteomes" id="UP001501757">
    <property type="component" value="Unassembled WGS sequence"/>
</dbReference>
<sequence length="94" mass="10429">MKALTSVAIVCLTVSTASLAALNKDEEVPRYVFTYQLNKPTSYMEYQYLLVKQDIDDNLEQDIDDQVMGALAVQAMVSNPPLAGTLPTEETEQQ</sequence>
<evidence type="ECO:0000313" key="3">
    <source>
        <dbReference type="Proteomes" id="UP001501757"/>
    </source>
</evidence>
<organism evidence="2 3">
    <name type="scientific">Bowmanella denitrificans</name>
    <dbReference type="NCBI Taxonomy" id="366582"/>
    <lineage>
        <taxon>Bacteria</taxon>
        <taxon>Pseudomonadati</taxon>
        <taxon>Pseudomonadota</taxon>
        <taxon>Gammaproteobacteria</taxon>
        <taxon>Alteromonadales</taxon>
        <taxon>Alteromonadaceae</taxon>
        <taxon>Bowmanella</taxon>
    </lineage>
</organism>
<reference evidence="2 3" key="1">
    <citation type="journal article" date="2019" name="Int. J. Syst. Evol. Microbiol.">
        <title>The Global Catalogue of Microorganisms (GCM) 10K type strain sequencing project: providing services to taxonomists for standard genome sequencing and annotation.</title>
        <authorList>
            <consortium name="The Broad Institute Genomics Platform"/>
            <consortium name="The Broad Institute Genome Sequencing Center for Infectious Disease"/>
            <person name="Wu L."/>
            <person name="Ma J."/>
        </authorList>
    </citation>
    <scope>NUCLEOTIDE SEQUENCE [LARGE SCALE GENOMIC DNA]</scope>
    <source>
        <strain evidence="2 3">JCM 13378</strain>
    </source>
</reference>
<feature type="chain" id="PRO_5045507829" evidence="1">
    <location>
        <begin position="21"/>
        <end position="94"/>
    </location>
</feature>